<dbReference type="GO" id="GO:0035591">
    <property type="term" value="F:signaling adaptor activity"/>
    <property type="evidence" value="ECO:0007669"/>
    <property type="project" value="TreeGrafter"/>
</dbReference>
<reference evidence="3" key="1">
    <citation type="submission" date="2020-08" db="EMBL/GenBank/DDBJ databases">
        <title>Genome sequencing and assembly of the red palm weevil Rhynchophorus ferrugineus.</title>
        <authorList>
            <person name="Dias G.B."/>
            <person name="Bergman C.M."/>
            <person name="Manee M."/>
        </authorList>
    </citation>
    <scope>NUCLEOTIDE SEQUENCE</scope>
    <source>
        <strain evidence="3">AA-2017</strain>
        <tissue evidence="3">Whole larva</tissue>
    </source>
</reference>
<dbReference type="InterPro" id="IPR011993">
    <property type="entry name" value="PH-like_dom_sf"/>
</dbReference>
<dbReference type="GO" id="GO:0005737">
    <property type="term" value="C:cytoplasm"/>
    <property type="evidence" value="ECO:0007669"/>
    <property type="project" value="TreeGrafter"/>
</dbReference>
<evidence type="ECO:0000256" key="1">
    <source>
        <dbReference type="SAM" id="MobiDB-lite"/>
    </source>
</evidence>
<dbReference type="GO" id="GO:0007165">
    <property type="term" value="P:signal transduction"/>
    <property type="evidence" value="ECO:0007669"/>
    <property type="project" value="TreeGrafter"/>
</dbReference>
<dbReference type="PROSITE" id="PS50003">
    <property type="entry name" value="PH_DOMAIN"/>
    <property type="match status" value="1"/>
</dbReference>
<dbReference type="EMBL" id="JAACXV010000161">
    <property type="protein sequence ID" value="KAF7282664.1"/>
    <property type="molecule type" value="Genomic_DNA"/>
</dbReference>
<dbReference type="CDD" id="cd13384">
    <property type="entry name" value="PH_Gab2_2"/>
    <property type="match status" value="1"/>
</dbReference>
<feature type="compositionally biased region" description="Pro residues" evidence="1">
    <location>
        <begin position="309"/>
        <end position="325"/>
    </location>
</feature>
<organism evidence="3 4">
    <name type="scientific">Rhynchophorus ferrugineus</name>
    <name type="common">Red palm weevil</name>
    <name type="synonym">Curculio ferrugineus</name>
    <dbReference type="NCBI Taxonomy" id="354439"/>
    <lineage>
        <taxon>Eukaryota</taxon>
        <taxon>Metazoa</taxon>
        <taxon>Ecdysozoa</taxon>
        <taxon>Arthropoda</taxon>
        <taxon>Hexapoda</taxon>
        <taxon>Insecta</taxon>
        <taxon>Pterygota</taxon>
        <taxon>Neoptera</taxon>
        <taxon>Endopterygota</taxon>
        <taxon>Coleoptera</taxon>
        <taxon>Polyphaga</taxon>
        <taxon>Cucujiformia</taxon>
        <taxon>Curculionidae</taxon>
        <taxon>Dryophthorinae</taxon>
        <taxon>Rhynchophorus</taxon>
    </lineage>
</organism>
<sequence length="611" mass="69468">MAKPSEEVVLEGWLTKSPPTKRIWRAKWRRRWFLLTHSGDIPGQYVLTYYGDRNRRKFKGVIDLDNCDQVDLGLKLEDRNLTFDHVFDIKTPNRIYYLAADTEEEMKSWVKCICRVCGLKSTNEEEDVSVALNSPDIEITEEAPEPKRYETGETPPVSPTTSPYIPISECITGKSPVYDTRDFKALLEYNRRNSNRYSSRTNDCYEYHQPQNNYINYTNDPERNYVNDLDPKCYDSPRQLIPPKSRPVEEHSPLRSPTDSDSVFNEDEYIHFVPNKDTLKKTRQSDSSADLEPTPTEKFTKVVDNKLTVPPPRPPKPAHITPPPCYLNLTPTPTKISKDSDDKSDKRLVGQQVTDDTYDFPRSHNVESEHSKGSLQRRHCYNNAAPVKCPEGTIFKYDISPKPSTSSSVTSVFRYDSEATQNIEPSSPAHSQCSSTPAYSNLPSPVVVDVPLKPPPFVNRELKPKRKLSDAHSTCSINEPPSPRNAGPSVDRKLKPLTPLQDANMRKSFQMIDEDGTRKIRAAPSPTPPGACAEDLYQNQGEVYHFISSQMQYLDLDLEGSSSSSSTTTKSLPRPDTVYKKVDFAKTEAFNLTRNNLEKQRKEPVTTFVKK</sequence>
<dbReference type="InterPro" id="IPR001849">
    <property type="entry name" value="PH_domain"/>
</dbReference>
<dbReference type="Gene3D" id="2.30.29.30">
    <property type="entry name" value="Pleckstrin-homology domain (PH domain)/Phosphotyrosine-binding domain (PTB)"/>
    <property type="match status" value="1"/>
</dbReference>
<feature type="domain" description="PH" evidence="2">
    <location>
        <begin position="7"/>
        <end position="118"/>
    </location>
</feature>
<feature type="region of interest" description="Disordered" evidence="1">
    <location>
        <begin position="141"/>
        <end position="165"/>
    </location>
</feature>
<feature type="region of interest" description="Disordered" evidence="1">
    <location>
        <begin position="219"/>
        <end position="326"/>
    </location>
</feature>
<evidence type="ECO:0000313" key="3">
    <source>
        <dbReference type="EMBL" id="KAF7282664.1"/>
    </source>
</evidence>
<dbReference type="Proteomes" id="UP000625711">
    <property type="component" value="Unassembled WGS sequence"/>
</dbReference>
<evidence type="ECO:0000313" key="4">
    <source>
        <dbReference type="Proteomes" id="UP000625711"/>
    </source>
</evidence>
<dbReference type="Pfam" id="PF00169">
    <property type="entry name" value="PH"/>
    <property type="match status" value="1"/>
</dbReference>
<dbReference type="PANTHER" id="PTHR45960:SF2">
    <property type="entry name" value="PROTEIN DAUGHTER OF SEVENLESS"/>
    <property type="match status" value="1"/>
</dbReference>
<evidence type="ECO:0000259" key="2">
    <source>
        <dbReference type="PROSITE" id="PS50003"/>
    </source>
</evidence>
<dbReference type="OrthoDB" id="67516at2759"/>
<protein>
    <recommendedName>
        <fullName evidence="2">PH domain-containing protein</fullName>
    </recommendedName>
</protein>
<dbReference type="SUPFAM" id="SSF50729">
    <property type="entry name" value="PH domain-like"/>
    <property type="match status" value="1"/>
</dbReference>
<dbReference type="InterPro" id="IPR046355">
    <property type="entry name" value="Gab1-4-like"/>
</dbReference>
<gene>
    <name evidence="3" type="ORF">GWI33_002203</name>
</gene>
<dbReference type="PANTHER" id="PTHR45960">
    <property type="entry name" value="GRB2-ASSOCIATED-BINDING PROTEIN"/>
    <property type="match status" value="1"/>
</dbReference>
<feature type="compositionally biased region" description="Basic and acidic residues" evidence="1">
    <location>
        <begin position="220"/>
        <end position="235"/>
    </location>
</feature>
<keyword evidence="4" id="KW-1185">Reference proteome</keyword>
<name>A0A834IMQ4_RHYFE</name>
<feature type="region of interest" description="Disordered" evidence="1">
    <location>
        <begin position="458"/>
        <end position="500"/>
    </location>
</feature>
<dbReference type="AlphaFoldDB" id="A0A834IMQ4"/>
<proteinExistence type="predicted"/>
<dbReference type="SMART" id="SM00233">
    <property type="entry name" value="PH"/>
    <property type="match status" value="1"/>
</dbReference>
<comment type="caution">
    <text evidence="3">The sequence shown here is derived from an EMBL/GenBank/DDBJ whole genome shotgun (WGS) entry which is preliminary data.</text>
</comment>
<accession>A0A834IMQ4</accession>